<evidence type="ECO:0000313" key="1">
    <source>
        <dbReference type="EMBL" id="ELU37253.1"/>
    </source>
</evidence>
<keyword evidence="2" id="KW-1185">Reference proteome</keyword>
<reference evidence="1 2" key="1">
    <citation type="journal article" date="2013" name="Nat. Commun.">
        <title>The evolution and pathogenic mechanisms of the rice sheath blight pathogen.</title>
        <authorList>
            <person name="Zheng A."/>
            <person name="Lin R."/>
            <person name="Xu L."/>
            <person name="Qin P."/>
            <person name="Tang C."/>
            <person name="Ai P."/>
            <person name="Zhang D."/>
            <person name="Liu Y."/>
            <person name="Sun Z."/>
            <person name="Feng H."/>
            <person name="Wang Y."/>
            <person name="Chen Y."/>
            <person name="Liang X."/>
            <person name="Fu R."/>
            <person name="Li Q."/>
            <person name="Zhang J."/>
            <person name="Yu X."/>
            <person name="Xie Z."/>
            <person name="Ding L."/>
            <person name="Guan P."/>
            <person name="Tang J."/>
            <person name="Liang Y."/>
            <person name="Wang S."/>
            <person name="Deng Q."/>
            <person name="Li S."/>
            <person name="Zhu J."/>
            <person name="Wang L."/>
            <person name="Liu H."/>
            <person name="Li P."/>
        </authorList>
    </citation>
    <scope>NUCLEOTIDE SEQUENCE [LARGE SCALE GENOMIC DNA]</scope>
    <source>
        <strain evidence="2">AG-1 IA</strain>
    </source>
</reference>
<dbReference type="AlphaFoldDB" id="L8WKB8"/>
<organism evidence="1 2">
    <name type="scientific">Thanatephorus cucumeris (strain AG1-IA)</name>
    <name type="common">Rice sheath blight fungus</name>
    <name type="synonym">Rhizoctonia solani</name>
    <dbReference type="NCBI Taxonomy" id="983506"/>
    <lineage>
        <taxon>Eukaryota</taxon>
        <taxon>Fungi</taxon>
        <taxon>Dikarya</taxon>
        <taxon>Basidiomycota</taxon>
        <taxon>Agaricomycotina</taxon>
        <taxon>Agaricomycetes</taxon>
        <taxon>Cantharellales</taxon>
        <taxon>Ceratobasidiaceae</taxon>
        <taxon>Rhizoctonia</taxon>
        <taxon>Rhizoctonia solani AG-1</taxon>
    </lineage>
</organism>
<gene>
    <name evidence="1" type="ORF">AG1IA_08718</name>
</gene>
<protein>
    <submittedName>
        <fullName evidence="1">Uncharacterized protein</fullName>
    </submittedName>
</protein>
<dbReference type="EMBL" id="AFRT01002771">
    <property type="protein sequence ID" value="ELU37253.1"/>
    <property type="molecule type" value="Genomic_DNA"/>
</dbReference>
<accession>L8WKB8</accession>
<dbReference type="HOGENOM" id="CLU_2741795_0_0_1"/>
<name>L8WKB8_THACA</name>
<evidence type="ECO:0000313" key="2">
    <source>
        <dbReference type="Proteomes" id="UP000011668"/>
    </source>
</evidence>
<sequence>MDWNIRVVGGIPLCYRVRLAQKECVIVTSKFYKCTLVHQCDTKSAIKKSLMVSKTILVNQVVLQPKDNIST</sequence>
<dbReference type="Proteomes" id="UP000011668">
    <property type="component" value="Unassembled WGS sequence"/>
</dbReference>
<proteinExistence type="predicted"/>
<comment type="caution">
    <text evidence="1">The sequence shown here is derived from an EMBL/GenBank/DDBJ whole genome shotgun (WGS) entry which is preliminary data.</text>
</comment>